<gene>
    <name evidence="1" type="ORF">MNBD_DELTA03-1306</name>
</gene>
<feature type="non-terminal residue" evidence="1">
    <location>
        <position position="95"/>
    </location>
</feature>
<evidence type="ECO:0000313" key="1">
    <source>
        <dbReference type="EMBL" id="VAW32611.1"/>
    </source>
</evidence>
<protein>
    <recommendedName>
        <fullName evidence="2">Outer membrane lipoprotein BamD-like domain-containing protein</fullName>
    </recommendedName>
</protein>
<organism evidence="1">
    <name type="scientific">hydrothermal vent metagenome</name>
    <dbReference type="NCBI Taxonomy" id="652676"/>
    <lineage>
        <taxon>unclassified sequences</taxon>
        <taxon>metagenomes</taxon>
        <taxon>ecological metagenomes</taxon>
    </lineage>
</organism>
<name>A0A3B0UN52_9ZZZZ</name>
<dbReference type="EMBL" id="UOEX01000003">
    <property type="protein sequence ID" value="VAW32611.1"/>
    <property type="molecule type" value="Genomic_DNA"/>
</dbReference>
<reference evidence="1" key="1">
    <citation type="submission" date="2018-06" db="EMBL/GenBank/DDBJ databases">
        <authorList>
            <person name="Zhirakovskaya E."/>
        </authorList>
    </citation>
    <scope>NUCLEOTIDE SEQUENCE</scope>
</reference>
<sequence length="95" mass="10539">MKKVRAGGGVLPGYKKIYTTLAVCLIVITAGQGVKAAESTQAPSAQQQFLDAMKKRAEDKLYDAAADFNNILTNHPLLQRARLELAVTYYRLYDY</sequence>
<evidence type="ECO:0008006" key="2">
    <source>
        <dbReference type="Google" id="ProtNLM"/>
    </source>
</evidence>
<dbReference type="AlphaFoldDB" id="A0A3B0UN52"/>
<proteinExistence type="predicted"/>
<accession>A0A3B0UN52</accession>